<evidence type="ECO:0000256" key="5">
    <source>
        <dbReference type="ARBA" id="ARBA00022490"/>
    </source>
</evidence>
<keyword evidence="10" id="KW-0678">Repressor</keyword>
<dbReference type="KEGG" id="eic:NT01EI_0313"/>
<evidence type="ECO:0000259" key="12">
    <source>
        <dbReference type="Pfam" id="PF02863"/>
    </source>
</evidence>
<evidence type="ECO:0000256" key="3">
    <source>
        <dbReference type="ARBA" id="ARBA00008316"/>
    </source>
</evidence>
<dbReference type="GO" id="GO:0051259">
    <property type="term" value="P:protein complex oligomerization"/>
    <property type="evidence" value="ECO:0007669"/>
    <property type="project" value="InterPro"/>
</dbReference>
<dbReference type="InterPro" id="IPR020900">
    <property type="entry name" value="Arg_repress_DNA-bd"/>
</dbReference>
<keyword evidence="8 10" id="KW-0238">DNA-binding</keyword>
<evidence type="ECO:0000313" key="14">
    <source>
        <dbReference type="Proteomes" id="UP000001485"/>
    </source>
</evidence>
<sequence>MSNKKDLNTVFRKILDEKNFGSQNEIVEYLKSQGFEHINQSKISRMLANFGAVRSRNAKMEMAYCLPTDSVVPNSSSTLKSSIVKISMNEHMVITHTIPGAAPLISRLLDSCGLADGILGTVAGDDTIFIAPVMGVTSQQVYERIKKILDTH</sequence>
<dbReference type="EMBL" id="CP001600">
    <property type="protein sequence ID" value="ACR67555.2"/>
    <property type="molecule type" value="Genomic_DNA"/>
</dbReference>
<reference evidence="14" key="1">
    <citation type="submission" date="2009-03" db="EMBL/GenBank/DDBJ databases">
        <title>Complete genome sequence of Edwardsiella ictaluri 93-146.</title>
        <authorList>
            <person name="Williams M.L."/>
            <person name="Gillaspy A.F."/>
            <person name="Dyer D.W."/>
            <person name="Thune R.L."/>
            <person name="Waldbieser G.C."/>
            <person name="Schuster S.C."/>
            <person name="Gipson J."/>
            <person name="Zaitshik J."/>
            <person name="Landry C."/>
            <person name="Lawrence M.L."/>
        </authorList>
    </citation>
    <scope>NUCLEOTIDE SEQUENCE [LARGE SCALE GENOMIC DNA]</scope>
    <source>
        <strain evidence="14">93-146</strain>
    </source>
</reference>
<dbReference type="GO" id="GO:1900079">
    <property type="term" value="P:regulation of arginine biosynthetic process"/>
    <property type="evidence" value="ECO:0007669"/>
    <property type="project" value="UniProtKB-UniRule"/>
</dbReference>
<evidence type="ECO:0000259" key="11">
    <source>
        <dbReference type="Pfam" id="PF01316"/>
    </source>
</evidence>
<dbReference type="UniPathway" id="UPA00068"/>
<dbReference type="InterPro" id="IPR036390">
    <property type="entry name" value="WH_DNA-bd_sf"/>
</dbReference>
<comment type="similarity">
    <text evidence="3 10">Belongs to the ArgR family.</text>
</comment>
<name>C5BCU9_EDWI9</name>
<keyword evidence="5 10" id="KW-0963">Cytoplasm</keyword>
<dbReference type="GO" id="GO:0003677">
    <property type="term" value="F:DNA binding"/>
    <property type="evidence" value="ECO:0007669"/>
    <property type="project" value="UniProtKB-KW"/>
</dbReference>
<keyword evidence="6 10" id="KW-0055">Arginine biosynthesis</keyword>
<dbReference type="PRINTS" id="PR01467">
    <property type="entry name" value="ARGREPRESSOR"/>
</dbReference>
<dbReference type="SUPFAM" id="SSF46785">
    <property type="entry name" value="Winged helix' DNA-binding domain"/>
    <property type="match status" value="1"/>
</dbReference>
<dbReference type="GO" id="GO:0006526">
    <property type="term" value="P:L-arginine biosynthetic process"/>
    <property type="evidence" value="ECO:0007669"/>
    <property type="project" value="UniProtKB-UniPathway"/>
</dbReference>
<gene>
    <name evidence="10" type="primary">argR</name>
    <name evidence="13" type="ordered locus">NT01EI_0313</name>
</gene>
<dbReference type="Gene3D" id="3.30.1360.40">
    <property type="match status" value="1"/>
</dbReference>
<evidence type="ECO:0000256" key="9">
    <source>
        <dbReference type="ARBA" id="ARBA00023163"/>
    </source>
</evidence>
<dbReference type="Gene3D" id="1.10.10.10">
    <property type="entry name" value="Winged helix-like DNA-binding domain superfamily/Winged helix DNA-binding domain"/>
    <property type="match status" value="1"/>
</dbReference>
<dbReference type="InterPro" id="IPR020899">
    <property type="entry name" value="Arg_repress_C"/>
</dbReference>
<proteinExistence type="inferred from homology"/>
<dbReference type="InterPro" id="IPR001669">
    <property type="entry name" value="Arg_repress"/>
</dbReference>
<evidence type="ECO:0000256" key="10">
    <source>
        <dbReference type="HAMAP-Rule" id="MF_00173"/>
    </source>
</evidence>
<dbReference type="InterPro" id="IPR036251">
    <property type="entry name" value="Arg_repress_C_sf"/>
</dbReference>
<dbReference type="GeneID" id="69537401"/>
<dbReference type="PANTHER" id="PTHR34471:SF1">
    <property type="entry name" value="ARGININE REPRESSOR"/>
    <property type="match status" value="1"/>
</dbReference>
<dbReference type="Pfam" id="PF01316">
    <property type="entry name" value="Arg_repressor"/>
    <property type="match status" value="1"/>
</dbReference>
<evidence type="ECO:0000256" key="7">
    <source>
        <dbReference type="ARBA" id="ARBA00023015"/>
    </source>
</evidence>
<comment type="subcellular location">
    <subcellularLocation>
        <location evidence="1 10">Cytoplasm</location>
    </subcellularLocation>
</comment>
<dbReference type="HAMAP" id="MF_00173">
    <property type="entry name" value="Arg_repressor"/>
    <property type="match status" value="1"/>
</dbReference>
<dbReference type="GO" id="GO:0034618">
    <property type="term" value="F:arginine binding"/>
    <property type="evidence" value="ECO:0007669"/>
    <property type="project" value="InterPro"/>
</dbReference>
<dbReference type="NCBIfam" id="TIGR01529">
    <property type="entry name" value="argR_whole"/>
    <property type="match status" value="1"/>
</dbReference>
<feature type="domain" description="Arginine repressor C-terminal" evidence="12">
    <location>
        <begin position="79"/>
        <end position="147"/>
    </location>
</feature>
<evidence type="ECO:0000256" key="8">
    <source>
        <dbReference type="ARBA" id="ARBA00023125"/>
    </source>
</evidence>
<keyword evidence="10" id="KW-0028">Amino-acid biosynthesis</keyword>
<dbReference type="Proteomes" id="UP000001485">
    <property type="component" value="Chromosome"/>
</dbReference>
<dbReference type="NCBIfam" id="NF003457">
    <property type="entry name" value="PRK05066.1"/>
    <property type="match status" value="1"/>
</dbReference>
<evidence type="ECO:0000256" key="1">
    <source>
        <dbReference type="ARBA" id="ARBA00004496"/>
    </source>
</evidence>
<dbReference type="OrthoDB" id="7060358at2"/>
<accession>C5BCU9</accession>
<dbReference type="AlphaFoldDB" id="C5BCU9"/>
<dbReference type="Pfam" id="PF02863">
    <property type="entry name" value="Arg_repressor_C"/>
    <property type="match status" value="1"/>
</dbReference>
<evidence type="ECO:0000256" key="6">
    <source>
        <dbReference type="ARBA" id="ARBA00022571"/>
    </source>
</evidence>
<dbReference type="PATRIC" id="fig|634503.3.peg.281"/>
<dbReference type="SUPFAM" id="SSF55252">
    <property type="entry name" value="C-terminal domain of arginine repressor"/>
    <property type="match status" value="1"/>
</dbReference>
<dbReference type="HOGENOM" id="CLU_097103_2_0_6"/>
<protein>
    <recommendedName>
        <fullName evidence="4 10">Arginine repressor</fullName>
    </recommendedName>
</protein>
<dbReference type="STRING" id="67780.B6E78_12625"/>
<keyword evidence="9 10" id="KW-0804">Transcription</keyword>
<dbReference type="PANTHER" id="PTHR34471">
    <property type="entry name" value="ARGININE REPRESSOR"/>
    <property type="match status" value="1"/>
</dbReference>
<dbReference type="RefSeq" id="WP_015869762.1">
    <property type="nucleotide sequence ID" value="NC_012779.2"/>
</dbReference>
<evidence type="ECO:0000313" key="13">
    <source>
        <dbReference type="EMBL" id="ACR67555.2"/>
    </source>
</evidence>
<dbReference type="GO" id="GO:0003700">
    <property type="term" value="F:DNA-binding transcription factor activity"/>
    <property type="evidence" value="ECO:0007669"/>
    <property type="project" value="UniProtKB-UniRule"/>
</dbReference>
<reference evidence="13 14" key="2">
    <citation type="journal article" date="2012" name="J. Bacteriol.">
        <title>Genome Sequence of Edwardsiella ictaluri 93-146, a Strain Associated with a Natural Channel Catfish Outbreak of Enteric Septicemia of Catfish.</title>
        <authorList>
            <person name="Williams M.L."/>
            <person name="Gillaspy A.F."/>
            <person name="Dyer D.W."/>
            <person name="Thune R.L."/>
            <person name="Waldbieser G.C."/>
            <person name="Schuster S.C."/>
            <person name="Gipson J."/>
            <person name="Zaitshik J."/>
            <person name="Landry C."/>
            <person name="Banes M.M."/>
            <person name="Lawrence M.L."/>
        </authorList>
    </citation>
    <scope>NUCLEOTIDE SEQUENCE [LARGE SCALE GENOMIC DNA]</scope>
    <source>
        <strain evidence="13 14">93-146</strain>
    </source>
</reference>
<evidence type="ECO:0000256" key="4">
    <source>
        <dbReference type="ARBA" id="ARBA00021148"/>
    </source>
</evidence>
<dbReference type="InterPro" id="IPR036388">
    <property type="entry name" value="WH-like_DNA-bd_sf"/>
</dbReference>
<dbReference type="GO" id="GO:0005737">
    <property type="term" value="C:cytoplasm"/>
    <property type="evidence" value="ECO:0007669"/>
    <property type="project" value="UniProtKB-SubCell"/>
</dbReference>
<organism evidence="13 14">
    <name type="scientific">Edwardsiella ictaluri (strain 93-146)</name>
    <dbReference type="NCBI Taxonomy" id="634503"/>
    <lineage>
        <taxon>Bacteria</taxon>
        <taxon>Pseudomonadati</taxon>
        <taxon>Pseudomonadota</taxon>
        <taxon>Gammaproteobacteria</taxon>
        <taxon>Enterobacterales</taxon>
        <taxon>Hafniaceae</taxon>
        <taxon>Edwardsiella</taxon>
    </lineage>
</organism>
<comment type="pathway">
    <text evidence="2 10">Amino-acid biosynthesis; L-arginine biosynthesis [regulation].</text>
</comment>
<comment type="function">
    <text evidence="10">Regulates arginine biosynthesis genes.</text>
</comment>
<feature type="domain" description="Arginine repressor DNA-binding" evidence="11">
    <location>
        <begin position="3"/>
        <end position="69"/>
    </location>
</feature>
<keyword evidence="7 10" id="KW-0805">Transcription regulation</keyword>
<evidence type="ECO:0000256" key="2">
    <source>
        <dbReference type="ARBA" id="ARBA00005040"/>
    </source>
</evidence>